<evidence type="ECO:0000256" key="10">
    <source>
        <dbReference type="RuleBase" id="RU003662"/>
    </source>
</evidence>
<dbReference type="HAMAP" id="MF_00131">
    <property type="entry name" value="Trp_synth_alpha"/>
    <property type="match status" value="1"/>
</dbReference>
<reference evidence="11" key="1">
    <citation type="journal article" date="2020" name="mSystems">
        <title>Genome- and Community-Level Interaction Insights into Carbon Utilization and Element Cycling Functions of Hydrothermarchaeota in Hydrothermal Sediment.</title>
        <authorList>
            <person name="Zhou Z."/>
            <person name="Liu Y."/>
            <person name="Xu W."/>
            <person name="Pan J."/>
            <person name="Luo Z.H."/>
            <person name="Li M."/>
        </authorList>
    </citation>
    <scope>NUCLEOTIDE SEQUENCE [LARGE SCALE GENOMIC DNA]</scope>
    <source>
        <strain evidence="11">SpSt-556</strain>
    </source>
</reference>
<dbReference type="GO" id="GO:0004834">
    <property type="term" value="F:tryptophan synthase activity"/>
    <property type="evidence" value="ECO:0007669"/>
    <property type="project" value="UniProtKB-UniRule"/>
</dbReference>
<name>A0A7C4PYH3_9CHLR</name>
<dbReference type="Pfam" id="PF00290">
    <property type="entry name" value="Trp_syntA"/>
    <property type="match status" value="1"/>
</dbReference>
<comment type="caution">
    <text evidence="11">The sequence shown here is derived from an EMBL/GenBank/DDBJ whole genome shotgun (WGS) entry which is preliminary data.</text>
</comment>
<evidence type="ECO:0000256" key="8">
    <source>
        <dbReference type="ARBA" id="ARBA00049047"/>
    </source>
</evidence>
<evidence type="ECO:0000256" key="2">
    <source>
        <dbReference type="ARBA" id="ARBA00004733"/>
    </source>
</evidence>
<comment type="function">
    <text evidence="1 9">The alpha subunit is responsible for the aldol cleavage of indoleglycerol phosphate to indole and glyceraldehyde 3-phosphate.</text>
</comment>
<protein>
    <recommendedName>
        <fullName evidence="9">Tryptophan synthase alpha chain</fullName>
        <ecNumber evidence="9">4.2.1.20</ecNumber>
    </recommendedName>
</protein>
<dbReference type="GO" id="GO:0005829">
    <property type="term" value="C:cytosol"/>
    <property type="evidence" value="ECO:0007669"/>
    <property type="project" value="TreeGrafter"/>
</dbReference>
<organism evidence="11">
    <name type="scientific">Bellilinea caldifistulae</name>
    <dbReference type="NCBI Taxonomy" id="360411"/>
    <lineage>
        <taxon>Bacteria</taxon>
        <taxon>Bacillati</taxon>
        <taxon>Chloroflexota</taxon>
        <taxon>Anaerolineae</taxon>
        <taxon>Anaerolineales</taxon>
        <taxon>Anaerolineaceae</taxon>
        <taxon>Bellilinea</taxon>
    </lineage>
</organism>
<evidence type="ECO:0000256" key="3">
    <source>
        <dbReference type="ARBA" id="ARBA00011270"/>
    </source>
</evidence>
<keyword evidence="6 9" id="KW-0057">Aromatic amino acid biosynthesis</keyword>
<dbReference type="EMBL" id="DSXR01000107">
    <property type="protein sequence ID" value="HGS88085.1"/>
    <property type="molecule type" value="Genomic_DNA"/>
</dbReference>
<dbReference type="EC" id="4.2.1.20" evidence="9"/>
<evidence type="ECO:0000256" key="9">
    <source>
        <dbReference type="HAMAP-Rule" id="MF_00131"/>
    </source>
</evidence>
<evidence type="ECO:0000256" key="7">
    <source>
        <dbReference type="ARBA" id="ARBA00023239"/>
    </source>
</evidence>
<evidence type="ECO:0000256" key="1">
    <source>
        <dbReference type="ARBA" id="ARBA00003365"/>
    </source>
</evidence>
<dbReference type="UniPathway" id="UPA00035">
    <property type="reaction ID" value="UER00044"/>
</dbReference>
<keyword evidence="4 9" id="KW-0028">Amino-acid biosynthesis</keyword>
<feature type="active site" description="Proton acceptor" evidence="9">
    <location>
        <position position="52"/>
    </location>
</feature>
<dbReference type="NCBIfam" id="TIGR00262">
    <property type="entry name" value="trpA"/>
    <property type="match status" value="1"/>
</dbReference>
<comment type="subunit">
    <text evidence="3 9">Tetramer of two alpha and two beta chains.</text>
</comment>
<sequence>MNGIAHIQQAFGEARRQNRSALIFYYPAGYPDVPTSLAVLQKLAENGADLLEIGMPFSDPLADGPTIQYATQTALAGGMTTTGCLNLVAELRRRGVAQPLVLMGYLNPILAYGPERWVKDAAAAGADGVILPDLPPEEGAFFESCCEAHGMALIYLLSPATPPQRAGIIAARTRGFLYLVSLTGVTGARQRLPEGLEDLIRRTRSLTQTPLAVGFGIATPQQARLVARNADGVIIGSALIDAVRNAADRPGAAGQFAQILRAAVEEIEAQVSAAG</sequence>
<dbReference type="AlphaFoldDB" id="A0A7C4PYH3"/>
<dbReference type="InterPro" id="IPR018204">
    <property type="entry name" value="Trp_synthase_alpha_AS"/>
</dbReference>
<dbReference type="PANTHER" id="PTHR43406">
    <property type="entry name" value="TRYPTOPHAN SYNTHASE, ALPHA CHAIN"/>
    <property type="match status" value="1"/>
</dbReference>
<evidence type="ECO:0000256" key="6">
    <source>
        <dbReference type="ARBA" id="ARBA00023141"/>
    </source>
</evidence>
<evidence type="ECO:0000256" key="4">
    <source>
        <dbReference type="ARBA" id="ARBA00022605"/>
    </source>
</evidence>
<proteinExistence type="inferred from homology"/>
<dbReference type="InterPro" id="IPR002028">
    <property type="entry name" value="Trp_synthase_suA"/>
</dbReference>
<keyword evidence="5 9" id="KW-0822">Tryptophan biosynthesis</keyword>
<dbReference type="PROSITE" id="PS00167">
    <property type="entry name" value="TRP_SYNTHASE_ALPHA"/>
    <property type="match status" value="1"/>
</dbReference>
<dbReference type="CDD" id="cd04724">
    <property type="entry name" value="Tryptophan_synthase_alpha"/>
    <property type="match status" value="1"/>
</dbReference>
<evidence type="ECO:0000313" key="11">
    <source>
        <dbReference type="EMBL" id="HGS88085.1"/>
    </source>
</evidence>
<dbReference type="InterPro" id="IPR013785">
    <property type="entry name" value="Aldolase_TIM"/>
</dbReference>
<dbReference type="Gene3D" id="3.20.20.70">
    <property type="entry name" value="Aldolase class I"/>
    <property type="match status" value="1"/>
</dbReference>
<comment type="pathway">
    <text evidence="2 9">Amino-acid biosynthesis; L-tryptophan biosynthesis; L-tryptophan from chorismate: step 5/5.</text>
</comment>
<dbReference type="SUPFAM" id="SSF51366">
    <property type="entry name" value="Ribulose-phoshate binding barrel"/>
    <property type="match status" value="1"/>
</dbReference>
<evidence type="ECO:0000256" key="5">
    <source>
        <dbReference type="ARBA" id="ARBA00022822"/>
    </source>
</evidence>
<keyword evidence="7 9" id="KW-0456">Lyase</keyword>
<dbReference type="InterPro" id="IPR011060">
    <property type="entry name" value="RibuloseP-bd_barrel"/>
</dbReference>
<dbReference type="PANTHER" id="PTHR43406:SF1">
    <property type="entry name" value="TRYPTOPHAN SYNTHASE ALPHA CHAIN, CHLOROPLASTIC"/>
    <property type="match status" value="1"/>
</dbReference>
<dbReference type="FunFam" id="3.20.20.70:FF:000037">
    <property type="entry name" value="Tryptophan synthase alpha chain"/>
    <property type="match status" value="1"/>
</dbReference>
<accession>A0A7C4PYH3</accession>
<comment type="catalytic activity">
    <reaction evidence="8 9">
        <text>(1S,2R)-1-C-(indol-3-yl)glycerol 3-phosphate + L-serine = D-glyceraldehyde 3-phosphate + L-tryptophan + H2O</text>
        <dbReference type="Rhea" id="RHEA:10532"/>
        <dbReference type="ChEBI" id="CHEBI:15377"/>
        <dbReference type="ChEBI" id="CHEBI:33384"/>
        <dbReference type="ChEBI" id="CHEBI:57912"/>
        <dbReference type="ChEBI" id="CHEBI:58866"/>
        <dbReference type="ChEBI" id="CHEBI:59776"/>
        <dbReference type="EC" id="4.2.1.20"/>
    </reaction>
</comment>
<gene>
    <name evidence="9" type="primary">trpA</name>
    <name evidence="11" type="ORF">ENT17_10760</name>
</gene>
<feature type="active site" description="Proton acceptor" evidence="9">
    <location>
        <position position="63"/>
    </location>
</feature>
<comment type="similarity">
    <text evidence="9 10">Belongs to the TrpA family.</text>
</comment>